<proteinExistence type="predicted"/>
<accession>A0A410PSW2</accession>
<reference evidence="1 2" key="1">
    <citation type="submission" date="2019-01" db="EMBL/GenBank/DDBJ databases">
        <title>Draft genomes of a novel of Aminipila strains.</title>
        <authorList>
            <person name="Ma S."/>
        </authorList>
    </citation>
    <scope>NUCLEOTIDE SEQUENCE [LARGE SCALE GENOMIC DNA]</scope>
    <source>
        <strain evidence="2">JN-39</strain>
    </source>
</reference>
<dbReference type="Proteomes" id="UP000287601">
    <property type="component" value="Chromosome"/>
</dbReference>
<protein>
    <recommendedName>
        <fullName evidence="3">Acetylglutamate kinase</fullName>
    </recommendedName>
</protein>
<sequence length="190" mass="21976">MTLIRMMQTSCIPESQLNLIFQSRTAWRDLATWMRAYLASKHGGLGDIDAIRGKLNDLLIRFTSTFSLIFGEYLADQYVILLSNALNIFDALVDAQIRGDEDAVAEYTRQLYENTDRRAAFLAEINPYWVESEWKNLLYQFDQKTISQSTTFQNGQFRQNVEVFDSILNLTSLIGDYYSTGLLQYLTFSR</sequence>
<dbReference type="OrthoDB" id="2603324at2"/>
<organism evidence="1 2">
    <name type="scientific">Aminipila luticellarii</name>
    <dbReference type="NCBI Taxonomy" id="2507160"/>
    <lineage>
        <taxon>Bacteria</taxon>
        <taxon>Bacillati</taxon>
        <taxon>Bacillota</taxon>
        <taxon>Clostridia</taxon>
        <taxon>Peptostreptococcales</taxon>
        <taxon>Anaerovoracaceae</taxon>
        <taxon>Aminipila</taxon>
    </lineage>
</organism>
<name>A0A410PSW2_9FIRM</name>
<evidence type="ECO:0008006" key="3">
    <source>
        <dbReference type="Google" id="ProtNLM"/>
    </source>
</evidence>
<keyword evidence="2" id="KW-1185">Reference proteome</keyword>
<dbReference type="KEGG" id="amij:EQM06_01330"/>
<evidence type="ECO:0000313" key="1">
    <source>
        <dbReference type="EMBL" id="QAT41976.1"/>
    </source>
</evidence>
<dbReference type="EMBL" id="CP035281">
    <property type="protein sequence ID" value="QAT41976.1"/>
    <property type="molecule type" value="Genomic_DNA"/>
</dbReference>
<evidence type="ECO:0000313" key="2">
    <source>
        <dbReference type="Proteomes" id="UP000287601"/>
    </source>
</evidence>
<dbReference type="AlphaFoldDB" id="A0A410PSW2"/>
<gene>
    <name evidence="1" type="ORF">EQM06_01330</name>
</gene>
<dbReference type="RefSeq" id="WP_128744630.1">
    <property type="nucleotide sequence ID" value="NZ_CP035281.1"/>
</dbReference>